<dbReference type="Proteomes" id="UP001633002">
    <property type="component" value="Unassembled WGS sequence"/>
</dbReference>
<sequence>MRHWNEAGQTTDDARRSWEEKWKAPKQVLKAKQTAINQHVSELQEKVTKMQTMLRAMARERRTAPMQELADLEAEVKQLEEKQAKKWRRFSKLRWIRDGDAPSKFFFAILKARRAQEEITTFVGEDGQRRQKENSTLTRMNFSLNSRKRRK</sequence>
<organism evidence="3 4">
    <name type="scientific">Riccia sorocarpa</name>
    <dbReference type="NCBI Taxonomy" id="122646"/>
    <lineage>
        <taxon>Eukaryota</taxon>
        <taxon>Viridiplantae</taxon>
        <taxon>Streptophyta</taxon>
        <taxon>Embryophyta</taxon>
        <taxon>Marchantiophyta</taxon>
        <taxon>Marchantiopsida</taxon>
        <taxon>Marchantiidae</taxon>
        <taxon>Marchantiales</taxon>
        <taxon>Ricciaceae</taxon>
        <taxon>Riccia</taxon>
    </lineage>
</organism>
<dbReference type="AlphaFoldDB" id="A0ABD3GW79"/>
<evidence type="ECO:0000313" key="4">
    <source>
        <dbReference type="Proteomes" id="UP001633002"/>
    </source>
</evidence>
<feature type="compositionally biased region" description="Polar residues" evidence="2">
    <location>
        <begin position="134"/>
        <end position="145"/>
    </location>
</feature>
<evidence type="ECO:0000313" key="3">
    <source>
        <dbReference type="EMBL" id="KAL3682432.1"/>
    </source>
</evidence>
<evidence type="ECO:0000256" key="2">
    <source>
        <dbReference type="SAM" id="MobiDB-lite"/>
    </source>
</evidence>
<feature type="region of interest" description="Disordered" evidence="2">
    <location>
        <begin position="125"/>
        <end position="151"/>
    </location>
</feature>
<keyword evidence="1" id="KW-0175">Coiled coil</keyword>
<name>A0ABD3GW79_9MARC</name>
<evidence type="ECO:0000256" key="1">
    <source>
        <dbReference type="SAM" id="Coils"/>
    </source>
</evidence>
<feature type="coiled-coil region" evidence="1">
    <location>
        <begin position="40"/>
        <end position="89"/>
    </location>
</feature>
<comment type="caution">
    <text evidence="3">The sequence shown here is derived from an EMBL/GenBank/DDBJ whole genome shotgun (WGS) entry which is preliminary data.</text>
</comment>
<dbReference type="EMBL" id="JBJQOH010000006">
    <property type="protein sequence ID" value="KAL3682432.1"/>
    <property type="molecule type" value="Genomic_DNA"/>
</dbReference>
<keyword evidence="4" id="KW-1185">Reference proteome</keyword>
<reference evidence="3 4" key="1">
    <citation type="submission" date="2024-09" db="EMBL/GenBank/DDBJ databases">
        <title>Chromosome-scale assembly of Riccia sorocarpa.</title>
        <authorList>
            <person name="Paukszto L."/>
        </authorList>
    </citation>
    <scope>NUCLEOTIDE SEQUENCE [LARGE SCALE GENOMIC DNA]</scope>
    <source>
        <strain evidence="3">LP-2024</strain>
        <tissue evidence="3">Aerial parts of the thallus</tissue>
    </source>
</reference>
<protein>
    <submittedName>
        <fullName evidence="3">Uncharacterized protein</fullName>
    </submittedName>
</protein>
<accession>A0ABD3GW79</accession>
<proteinExistence type="predicted"/>
<gene>
    <name evidence="3" type="ORF">R1sor_000454</name>
</gene>